<organism evidence="1 2">
    <name type="scientific">Portunus trituberculatus</name>
    <name type="common">Swimming crab</name>
    <name type="synonym">Neptunus trituberculatus</name>
    <dbReference type="NCBI Taxonomy" id="210409"/>
    <lineage>
        <taxon>Eukaryota</taxon>
        <taxon>Metazoa</taxon>
        <taxon>Ecdysozoa</taxon>
        <taxon>Arthropoda</taxon>
        <taxon>Crustacea</taxon>
        <taxon>Multicrustacea</taxon>
        <taxon>Malacostraca</taxon>
        <taxon>Eumalacostraca</taxon>
        <taxon>Eucarida</taxon>
        <taxon>Decapoda</taxon>
        <taxon>Pleocyemata</taxon>
        <taxon>Brachyura</taxon>
        <taxon>Eubrachyura</taxon>
        <taxon>Portunoidea</taxon>
        <taxon>Portunidae</taxon>
        <taxon>Portuninae</taxon>
        <taxon>Portunus</taxon>
    </lineage>
</organism>
<dbReference type="AlphaFoldDB" id="A0A5B7FGN7"/>
<keyword evidence="2" id="KW-1185">Reference proteome</keyword>
<accession>A0A5B7FGN7</accession>
<protein>
    <submittedName>
        <fullName evidence="1">Uncharacterized protein</fullName>
    </submittedName>
</protein>
<reference evidence="1 2" key="1">
    <citation type="submission" date="2019-05" db="EMBL/GenBank/DDBJ databases">
        <title>Another draft genome of Portunus trituberculatus and its Hox gene families provides insights of decapod evolution.</title>
        <authorList>
            <person name="Jeong J.-H."/>
            <person name="Song I."/>
            <person name="Kim S."/>
            <person name="Choi T."/>
            <person name="Kim D."/>
            <person name="Ryu S."/>
            <person name="Kim W."/>
        </authorList>
    </citation>
    <scope>NUCLEOTIDE SEQUENCE [LARGE SCALE GENOMIC DNA]</scope>
    <source>
        <tissue evidence="1">Muscle</tissue>
    </source>
</reference>
<dbReference type="Proteomes" id="UP000324222">
    <property type="component" value="Unassembled WGS sequence"/>
</dbReference>
<proteinExistence type="predicted"/>
<comment type="caution">
    <text evidence="1">The sequence shown here is derived from an EMBL/GenBank/DDBJ whole genome shotgun (WGS) entry which is preliminary data.</text>
</comment>
<sequence>MLNTVKKRPNSTRTFQQLTAEVPMRNCLLCSQFPHLIEENMKLKLRAEILEAAVAERLYWTIGNKSTQ</sequence>
<evidence type="ECO:0000313" key="2">
    <source>
        <dbReference type="Proteomes" id="UP000324222"/>
    </source>
</evidence>
<evidence type="ECO:0000313" key="1">
    <source>
        <dbReference type="EMBL" id="MPC46710.1"/>
    </source>
</evidence>
<dbReference type="EMBL" id="VSRR010007337">
    <property type="protein sequence ID" value="MPC46710.1"/>
    <property type="molecule type" value="Genomic_DNA"/>
</dbReference>
<gene>
    <name evidence="1" type="ORF">E2C01_040436</name>
</gene>
<name>A0A5B7FGN7_PORTR</name>